<dbReference type="SUPFAM" id="SSF50249">
    <property type="entry name" value="Nucleic acid-binding proteins"/>
    <property type="match status" value="2"/>
</dbReference>
<comment type="caution">
    <text evidence="11">The sequence shown here is derived from an EMBL/GenBank/DDBJ whole genome shotgun (WGS) entry which is preliminary data.</text>
</comment>
<organism evidence="11 12">
    <name type="scientific">Monascus purpureus</name>
    <name type="common">Red mold</name>
    <name type="synonym">Monascus anka</name>
    <dbReference type="NCBI Taxonomy" id="5098"/>
    <lineage>
        <taxon>Eukaryota</taxon>
        <taxon>Fungi</taxon>
        <taxon>Dikarya</taxon>
        <taxon>Ascomycota</taxon>
        <taxon>Pezizomycotina</taxon>
        <taxon>Eurotiomycetes</taxon>
        <taxon>Eurotiomycetidae</taxon>
        <taxon>Eurotiales</taxon>
        <taxon>Aspergillaceae</taxon>
        <taxon>Monascus</taxon>
    </lineage>
</organism>
<dbReference type="Gene3D" id="2.40.50.140">
    <property type="entry name" value="Nucleic acid-binding proteins"/>
    <property type="match status" value="2"/>
</dbReference>
<comment type="similarity">
    <text evidence="3">Belongs to the telombin family.</text>
</comment>
<evidence type="ECO:0000256" key="1">
    <source>
        <dbReference type="ARBA" id="ARBA00004123"/>
    </source>
</evidence>
<evidence type="ECO:0000256" key="2">
    <source>
        <dbReference type="ARBA" id="ARBA00004574"/>
    </source>
</evidence>
<dbReference type="OrthoDB" id="2186770at2759"/>
<feature type="compositionally biased region" description="Basic and acidic residues" evidence="9">
    <location>
        <begin position="347"/>
        <end position="365"/>
    </location>
</feature>
<dbReference type="InterPro" id="IPR011564">
    <property type="entry name" value="Telomer_end-bd_POT1/Cdc13"/>
</dbReference>
<dbReference type="FunFam" id="2.40.50.140:FF:000303">
    <property type="entry name" value="Protection of telomeres protein 1"/>
    <property type="match status" value="1"/>
</dbReference>
<dbReference type="InterPro" id="IPR032042">
    <property type="entry name" value="POT1PC"/>
</dbReference>
<dbReference type="GO" id="GO:0010521">
    <property type="term" value="F:telomerase inhibitor activity"/>
    <property type="evidence" value="ECO:0007669"/>
    <property type="project" value="TreeGrafter"/>
</dbReference>
<dbReference type="CDD" id="cd04497">
    <property type="entry name" value="hPOT1_OB1_like"/>
    <property type="match status" value="1"/>
</dbReference>
<dbReference type="GO" id="GO:0016233">
    <property type="term" value="P:telomere capping"/>
    <property type="evidence" value="ECO:0007669"/>
    <property type="project" value="TreeGrafter"/>
</dbReference>
<evidence type="ECO:0000259" key="10">
    <source>
        <dbReference type="SMART" id="SM00976"/>
    </source>
</evidence>
<dbReference type="GO" id="GO:0032210">
    <property type="term" value="P:regulation of telomere maintenance via telomerase"/>
    <property type="evidence" value="ECO:0007669"/>
    <property type="project" value="TreeGrafter"/>
</dbReference>
<keyword evidence="12" id="KW-1185">Reference proteome</keyword>
<evidence type="ECO:0000256" key="9">
    <source>
        <dbReference type="SAM" id="MobiDB-lite"/>
    </source>
</evidence>
<keyword evidence="5" id="KW-0158">Chromosome</keyword>
<feature type="compositionally biased region" description="Basic residues" evidence="9">
    <location>
        <begin position="366"/>
        <end position="376"/>
    </location>
</feature>
<dbReference type="GO" id="GO:0000783">
    <property type="term" value="C:nuclear telomere cap complex"/>
    <property type="evidence" value="ECO:0007669"/>
    <property type="project" value="TreeGrafter"/>
</dbReference>
<protein>
    <recommendedName>
        <fullName evidence="4">Protection of telomeres protein 1</fullName>
    </recommendedName>
</protein>
<evidence type="ECO:0000313" key="12">
    <source>
        <dbReference type="Proteomes" id="UP000319663"/>
    </source>
</evidence>
<sequence length="656" mass="74653">MAALPPYLIDVATALDSQGRVNVIGMVVDTMTVFQSKNSSYLITFTIKDCDFGTNAWQGLKVKYFHRKMDSLPDVKEGHVIVLRNLRIQLFNNRKMGVAGDRETVLWAIFPRDPGSLPICGPTPFDPTPLEEKYARALLNRAENEGYDPEQQQQQRQQHQHQQQPSPLPRPFINRDYPDKTLAATTGRAYTFPFTLIKDIKPRTMVELVAQIVNVYGNDGNRYMIYVTDYTSNPALLGQGEGDSCPRLGDEYGHLDGFNTKRASTMGEMTLPVTLWERQASYAREHFQVGDIVILKRAHVKKSHVRGNLEASVHGDKKWPDKIHVDTVIPEDDTRARELLKRKREYLKQERADGKSRDEQNETSKNKRRKTERARKKQQEAKLEEGQKPLASTAIRIRHQLNENITSWQPDVRCLPLEDILSNESHNNVSPEKIEYRLPFQNICYRSLVRVVDFFPPNLEDFSVPIDRECAALSDSESDLDDLHNCDITINSSSRNIVWEWRFCLLVESASPSSLGQTKERMKLFVSGPDAEHLLKLDATNLRQSSKALARLREKLFILWGDLEERKMTSSKMKHNNGDNAGGMNSVETTASLLPFICCIKEYGVKCSHGYNGADTQAQNSDNNADQIAISKEIGCSRPDCFGWERRFAMFGTAIN</sequence>
<dbReference type="EMBL" id="VIFY01000043">
    <property type="protein sequence ID" value="TQB73469.1"/>
    <property type="molecule type" value="Genomic_DNA"/>
</dbReference>
<evidence type="ECO:0000256" key="5">
    <source>
        <dbReference type="ARBA" id="ARBA00022454"/>
    </source>
</evidence>
<dbReference type="Proteomes" id="UP000319663">
    <property type="component" value="Unassembled WGS sequence"/>
</dbReference>
<keyword evidence="8" id="KW-0539">Nucleus</keyword>
<feature type="compositionally biased region" description="Basic and acidic residues" evidence="9">
    <location>
        <begin position="377"/>
        <end position="387"/>
    </location>
</feature>
<dbReference type="InterPro" id="IPR012340">
    <property type="entry name" value="NA-bd_OB-fold"/>
</dbReference>
<dbReference type="SMART" id="SM00976">
    <property type="entry name" value="Telo_bind"/>
    <property type="match status" value="1"/>
</dbReference>
<dbReference type="STRING" id="5098.A0A507QVQ7"/>
<keyword evidence="6" id="KW-0779">Telomere</keyword>
<name>A0A507QVQ7_MONPU</name>
<feature type="compositionally biased region" description="Low complexity" evidence="9">
    <location>
        <begin position="151"/>
        <end position="164"/>
    </location>
</feature>
<accession>A0A507QVQ7</accession>
<dbReference type="PANTHER" id="PTHR14513:SF0">
    <property type="entry name" value="PROTECTION OF TELOMERES PROTEIN 1"/>
    <property type="match status" value="1"/>
</dbReference>
<gene>
    <name evidence="11" type="ORF">MPDQ_005779</name>
</gene>
<dbReference type="AlphaFoldDB" id="A0A507QVQ7"/>
<dbReference type="InterPro" id="IPR028389">
    <property type="entry name" value="POT1"/>
</dbReference>
<evidence type="ECO:0000256" key="6">
    <source>
        <dbReference type="ARBA" id="ARBA00022895"/>
    </source>
</evidence>
<evidence type="ECO:0000313" key="11">
    <source>
        <dbReference type="EMBL" id="TQB73469.1"/>
    </source>
</evidence>
<comment type="subcellular location">
    <subcellularLocation>
        <location evidence="2">Chromosome</location>
        <location evidence="2">Telomere</location>
    </subcellularLocation>
    <subcellularLocation>
        <location evidence="1">Nucleus</location>
    </subcellularLocation>
</comment>
<dbReference type="GO" id="GO:0098505">
    <property type="term" value="F:G-rich strand telomeric DNA binding"/>
    <property type="evidence" value="ECO:0007669"/>
    <property type="project" value="TreeGrafter"/>
</dbReference>
<dbReference type="Pfam" id="PF02765">
    <property type="entry name" value="POT1"/>
    <property type="match status" value="1"/>
</dbReference>
<keyword evidence="7" id="KW-0238">DNA-binding</keyword>
<evidence type="ECO:0000256" key="7">
    <source>
        <dbReference type="ARBA" id="ARBA00023125"/>
    </source>
</evidence>
<evidence type="ECO:0000256" key="4">
    <source>
        <dbReference type="ARBA" id="ARBA00015253"/>
    </source>
</evidence>
<feature type="region of interest" description="Disordered" evidence="9">
    <location>
        <begin position="347"/>
        <end position="388"/>
    </location>
</feature>
<feature type="domain" description="Telomeric single stranded DNA binding POT1/Cdc13" evidence="10">
    <location>
        <begin position="8"/>
        <end position="143"/>
    </location>
</feature>
<feature type="region of interest" description="Disordered" evidence="9">
    <location>
        <begin position="146"/>
        <end position="178"/>
    </location>
</feature>
<proteinExistence type="inferred from homology"/>
<dbReference type="Pfam" id="PF16686">
    <property type="entry name" value="POT1PC"/>
    <property type="match status" value="1"/>
</dbReference>
<reference evidence="11 12" key="1">
    <citation type="submission" date="2019-06" db="EMBL/GenBank/DDBJ databases">
        <title>Wine fermentation using esterase from Monascus purpureus.</title>
        <authorList>
            <person name="Geng C."/>
            <person name="Zhang Y."/>
        </authorList>
    </citation>
    <scope>NUCLEOTIDE SEQUENCE [LARGE SCALE GENOMIC DNA]</scope>
    <source>
        <strain evidence="11">HQ1</strain>
    </source>
</reference>
<evidence type="ECO:0000256" key="8">
    <source>
        <dbReference type="ARBA" id="ARBA00023242"/>
    </source>
</evidence>
<evidence type="ECO:0000256" key="3">
    <source>
        <dbReference type="ARBA" id="ARBA00008442"/>
    </source>
</evidence>
<dbReference type="PANTHER" id="PTHR14513">
    <property type="entry name" value="PROTECTION OF TELOMERES 1"/>
    <property type="match status" value="1"/>
</dbReference>